<dbReference type="AlphaFoldDB" id="A0A9W6S109"/>
<keyword evidence="3" id="KW-1185">Reference proteome</keyword>
<dbReference type="RefSeq" id="WP_285571770.1">
    <property type="nucleotide sequence ID" value="NZ_BSTK01000004.1"/>
</dbReference>
<reference evidence="2" key="1">
    <citation type="submission" date="2023-03" db="EMBL/GenBank/DDBJ databases">
        <title>Actinoallomurus iriomotensis NBRC 103684.</title>
        <authorList>
            <person name="Ichikawa N."/>
            <person name="Sato H."/>
            <person name="Tonouchi N."/>
        </authorList>
    </citation>
    <scope>NUCLEOTIDE SEQUENCE</scope>
    <source>
        <strain evidence="2">NBRC 103684</strain>
    </source>
</reference>
<dbReference type="Proteomes" id="UP001165074">
    <property type="component" value="Unassembled WGS sequence"/>
</dbReference>
<dbReference type="EMBL" id="BSTK01000004">
    <property type="protein sequence ID" value="GLY85139.1"/>
    <property type="molecule type" value="Genomic_DNA"/>
</dbReference>
<evidence type="ECO:0000313" key="2">
    <source>
        <dbReference type="EMBL" id="GLY85139.1"/>
    </source>
</evidence>
<proteinExistence type="predicted"/>
<accession>A0A9W6S109</accession>
<evidence type="ECO:0000256" key="1">
    <source>
        <dbReference type="SAM" id="MobiDB-lite"/>
    </source>
</evidence>
<feature type="region of interest" description="Disordered" evidence="1">
    <location>
        <begin position="1"/>
        <end position="26"/>
    </location>
</feature>
<feature type="region of interest" description="Disordered" evidence="1">
    <location>
        <begin position="44"/>
        <end position="78"/>
    </location>
</feature>
<gene>
    <name evidence="2" type="ORF">Airi02_030680</name>
</gene>
<name>A0A9W6S109_9ACTN</name>
<feature type="compositionally biased region" description="Basic and acidic residues" evidence="1">
    <location>
        <begin position="46"/>
        <end position="71"/>
    </location>
</feature>
<comment type="caution">
    <text evidence="2">The sequence shown here is derived from an EMBL/GenBank/DDBJ whole genome shotgun (WGS) entry which is preliminary data.</text>
</comment>
<protein>
    <submittedName>
        <fullName evidence="2">Uncharacterized protein</fullName>
    </submittedName>
</protein>
<sequence>MRDGERPGPEPVRFPQITEPAHGADEGLLDDVIHIGVPVQRAADGAAEHRQMRGDQFRERRLVPGLRRPDQSLDVGGDVRANGCLKAA</sequence>
<evidence type="ECO:0000313" key="3">
    <source>
        <dbReference type="Proteomes" id="UP001165074"/>
    </source>
</evidence>
<organism evidence="2 3">
    <name type="scientific">Actinoallomurus iriomotensis</name>
    <dbReference type="NCBI Taxonomy" id="478107"/>
    <lineage>
        <taxon>Bacteria</taxon>
        <taxon>Bacillati</taxon>
        <taxon>Actinomycetota</taxon>
        <taxon>Actinomycetes</taxon>
        <taxon>Streptosporangiales</taxon>
        <taxon>Thermomonosporaceae</taxon>
        <taxon>Actinoallomurus</taxon>
    </lineage>
</organism>